<dbReference type="SUPFAM" id="SSF53098">
    <property type="entry name" value="Ribonuclease H-like"/>
    <property type="match status" value="1"/>
</dbReference>
<feature type="domain" description="RNase H type-1" evidence="1">
    <location>
        <begin position="397"/>
        <end position="527"/>
    </location>
</feature>
<dbReference type="EMBL" id="OZ034822">
    <property type="protein sequence ID" value="CAL1413103.1"/>
    <property type="molecule type" value="Genomic_DNA"/>
</dbReference>
<dbReference type="Pfam" id="PF13966">
    <property type="entry name" value="zf-RVT"/>
    <property type="match status" value="1"/>
</dbReference>
<dbReference type="InterPro" id="IPR026960">
    <property type="entry name" value="RVT-Znf"/>
</dbReference>
<evidence type="ECO:0000313" key="2">
    <source>
        <dbReference type="EMBL" id="CAL1413103.1"/>
    </source>
</evidence>
<dbReference type="GO" id="GO:0003676">
    <property type="term" value="F:nucleic acid binding"/>
    <property type="evidence" value="ECO:0007669"/>
    <property type="project" value="InterPro"/>
</dbReference>
<dbReference type="PANTHER" id="PTHR47723">
    <property type="entry name" value="OS05G0353850 PROTEIN"/>
    <property type="match status" value="1"/>
</dbReference>
<dbReference type="InterPro" id="IPR036397">
    <property type="entry name" value="RNaseH_sf"/>
</dbReference>
<accession>A0AAV2GQR1</accession>
<name>A0AAV2GQR1_9ROSI</name>
<dbReference type="Proteomes" id="UP001497516">
    <property type="component" value="Chromosome 9"/>
</dbReference>
<dbReference type="InterPro" id="IPR002156">
    <property type="entry name" value="RNaseH_domain"/>
</dbReference>
<proteinExistence type="predicted"/>
<gene>
    <name evidence="2" type="ORF">LTRI10_LOCUS52355</name>
</gene>
<evidence type="ECO:0000313" key="3">
    <source>
        <dbReference type="Proteomes" id="UP001497516"/>
    </source>
</evidence>
<dbReference type="InterPro" id="IPR053151">
    <property type="entry name" value="RNase_H-like"/>
</dbReference>
<reference evidence="2 3" key="1">
    <citation type="submission" date="2024-04" db="EMBL/GenBank/DDBJ databases">
        <authorList>
            <person name="Fracassetti M."/>
        </authorList>
    </citation>
    <scope>NUCLEOTIDE SEQUENCE [LARGE SCALE GENOMIC DNA]</scope>
</reference>
<dbReference type="PANTHER" id="PTHR47723:SF13">
    <property type="entry name" value="PUTATIVE-RELATED"/>
    <property type="match status" value="1"/>
</dbReference>
<dbReference type="Pfam" id="PF13456">
    <property type="entry name" value="RVT_3"/>
    <property type="match status" value="1"/>
</dbReference>
<dbReference type="InterPro" id="IPR044730">
    <property type="entry name" value="RNase_H-like_dom_plant"/>
</dbReference>
<protein>
    <recommendedName>
        <fullName evidence="1">RNase H type-1 domain-containing protein</fullName>
    </recommendedName>
</protein>
<dbReference type="AlphaFoldDB" id="A0AAV2GQR1"/>
<organism evidence="2 3">
    <name type="scientific">Linum trigynum</name>
    <dbReference type="NCBI Taxonomy" id="586398"/>
    <lineage>
        <taxon>Eukaryota</taxon>
        <taxon>Viridiplantae</taxon>
        <taxon>Streptophyta</taxon>
        <taxon>Embryophyta</taxon>
        <taxon>Tracheophyta</taxon>
        <taxon>Spermatophyta</taxon>
        <taxon>Magnoliopsida</taxon>
        <taxon>eudicotyledons</taxon>
        <taxon>Gunneridae</taxon>
        <taxon>Pentapetalae</taxon>
        <taxon>rosids</taxon>
        <taxon>fabids</taxon>
        <taxon>Malpighiales</taxon>
        <taxon>Linaceae</taxon>
        <taxon>Linum</taxon>
    </lineage>
</organism>
<dbReference type="GO" id="GO:0004523">
    <property type="term" value="F:RNA-DNA hybrid ribonuclease activity"/>
    <property type="evidence" value="ECO:0007669"/>
    <property type="project" value="InterPro"/>
</dbReference>
<dbReference type="PROSITE" id="PS50879">
    <property type="entry name" value="RNASE_H_1"/>
    <property type="match status" value="1"/>
</dbReference>
<dbReference type="InterPro" id="IPR012337">
    <property type="entry name" value="RNaseH-like_sf"/>
</dbReference>
<evidence type="ECO:0000259" key="1">
    <source>
        <dbReference type="PROSITE" id="PS50879"/>
    </source>
</evidence>
<sequence length="563" mass="64281">MQATFLPVSVCEAIDRKIRSFVWGSQEGKKKVHLVSWETLCKPKSQGGLGLRFARNLNTAYMIKLGWKLLNNESDLWVQVLQGKYFKSKDGMITSMKTSNPSNLWRAIRKAMPLMQSAASWSVRDGTTTSFWRHPWIDYGVILEDSLLKDIPETDRASDVASWVTNEGEWDWTRLNGLLPPCLLALIAGMETPKHELGEDKMIWGIERDGRFRLSSAYKLASDQLDSTMDPLWEKLWKWKGSARAKHFLCLAFHDRLLTNKERKNRKLTDNGNCSHCPDQEESVEHILRGCKKVERTWVNFRPYLTESRFDTPFHPWLINNLCDDKRGVEFGLICWQIWKQRNEECMDGASFSEAKLACKIEAWFFIFHQAQLNANKCFNPPEEQRVEIDLAWKPPPEGWVQIQADGSVLSPSGGAAAGGLIRDSMGRCRAAYVCNLGHCSITAAELKGAAEGLRLAWDRGFRKVELKIDSTTAIAVMKNCKDDSHRHGLLAQQVRVLLDRNWRVRISHVYRECNFAADYLASKGHSVDFGTHMFDVSDPGLTKWINYDVMGVAQPRFICNDS</sequence>
<dbReference type="CDD" id="cd06222">
    <property type="entry name" value="RNase_H_like"/>
    <property type="match status" value="1"/>
</dbReference>
<dbReference type="Gene3D" id="3.30.420.10">
    <property type="entry name" value="Ribonuclease H-like superfamily/Ribonuclease H"/>
    <property type="match status" value="1"/>
</dbReference>
<keyword evidence="3" id="KW-1185">Reference proteome</keyword>